<evidence type="ECO:0000259" key="13">
    <source>
        <dbReference type="PROSITE" id="PS51030"/>
    </source>
</evidence>
<keyword evidence="11" id="KW-0539">Nucleus</keyword>
<evidence type="ECO:0000256" key="5">
    <source>
        <dbReference type="ARBA" id="ARBA00022833"/>
    </source>
</evidence>
<feature type="compositionally biased region" description="Gly residues" evidence="12">
    <location>
        <begin position="248"/>
        <end position="259"/>
    </location>
</feature>
<evidence type="ECO:0000256" key="11">
    <source>
        <dbReference type="ARBA" id="ARBA00023242"/>
    </source>
</evidence>
<keyword evidence="8" id="KW-0238">DNA-binding</keyword>
<feature type="compositionally biased region" description="Low complexity" evidence="12">
    <location>
        <begin position="608"/>
        <end position="630"/>
    </location>
</feature>
<feature type="domain" description="NR LBD" evidence="14">
    <location>
        <begin position="421"/>
        <end position="753"/>
    </location>
</feature>
<feature type="region of interest" description="Disordered" evidence="12">
    <location>
        <begin position="659"/>
        <end position="681"/>
    </location>
</feature>
<feature type="region of interest" description="Disordered" evidence="12">
    <location>
        <begin position="163"/>
        <end position="259"/>
    </location>
</feature>
<evidence type="ECO:0000256" key="6">
    <source>
        <dbReference type="ARBA" id="ARBA00023015"/>
    </source>
</evidence>
<dbReference type="GO" id="GO:0043565">
    <property type="term" value="F:sequence-specific DNA binding"/>
    <property type="evidence" value="ECO:0007669"/>
    <property type="project" value="InterPro"/>
</dbReference>
<evidence type="ECO:0000256" key="7">
    <source>
        <dbReference type="ARBA" id="ARBA00023121"/>
    </source>
</evidence>
<dbReference type="InterPro" id="IPR013088">
    <property type="entry name" value="Znf_NHR/GATA"/>
</dbReference>
<name>A0AAJ7TLN9_PETMA</name>
<dbReference type="SUPFAM" id="SSF57716">
    <property type="entry name" value="Glucocorticoid receptor-like (DNA-binding domain)"/>
    <property type="match status" value="1"/>
</dbReference>
<dbReference type="InterPro" id="IPR001628">
    <property type="entry name" value="Znf_hrmn_rcpt"/>
</dbReference>
<dbReference type="GO" id="GO:0008270">
    <property type="term" value="F:zinc ion binding"/>
    <property type="evidence" value="ECO:0007669"/>
    <property type="project" value="UniProtKB-KW"/>
</dbReference>
<dbReference type="Gene3D" id="1.10.565.10">
    <property type="entry name" value="Retinoid X Receptor"/>
    <property type="match status" value="2"/>
</dbReference>
<evidence type="ECO:0000256" key="2">
    <source>
        <dbReference type="ARBA" id="ARBA00022665"/>
    </source>
</evidence>
<proteinExistence type="inferred from homology"/>
<dbReference type="InterPro" id="IPR050200">
    <property type="entry name" value="Nuclear_hormone_rcpt_NR3"/>
</dbReference>
<accession>A0AAJ7TLN9</accession>
<keyword evidence="9" id="KW-0804">Transcription</keyword>
<feature type="region of interest" description="Disordered" evidence="12">
    <location>
        <begin position="361"/>
        <end position="425"/>
    </location>
</feature>
<dbReference type="Gene3D" id="3.30.50.10">
    <property type="entry name" value="Erythroid Transcription Factor GATA-1, subunit A"/>
    <property type="match status" value="1"/>
</dbReference>
<dbReference type="InterPro" id="IPR001723">
    <property type="entry name" value="Nuclear_hrmn_rcpt"/>
</dbReference>
<feature type="compositionally biased region" description="Polar residues" evidence="12">
    <location>
        <begin position="790"/>
        <end position="805"/>
    </location>
</feature>
<feature type="region of interest" description="Disordered" evidence="12">
    <location>
        <begin position="608"/>
        <end position="634"/>
    </location>
</feature>
<organism evidence="15 16">
    <name type="scientific">Petromyzon marinus</name>
    <name type="common">Sea lamprey</name>
    <dbReference type="NCBI Taxonomy" id="7757"/>
    <lineage>
        <taxon>Eukaryota</taxon>
        <taxon>Metazoa</taxon>
        <taxon>Chordata</taxon>
        <taxon>Craniata</taxon>
        <taxon>Vertebrata</taxon>
        <taxon>Cyclostomata</taxon>
        <taxon>Hyperoartia</taxon>
        <taxon>Petromyzontiformes</taxon>
        <taxon>Petromyzontidae</taxon>
        <taxon>Petromyzon</taxon>
    </lineage>
</organism>
<keyword evidence="2" id="KW-0754">Steroid-binding</keyword>
<dbReference type="SMART" id="SM00399">
    <property type="entry name" value="ZnF_C4"/>
    <property type="match status" value="1"/>
</dbReference>
<dbReference type="KEGG" id="pmrn:116947742"/>
<dbReference type="Pfam" id="PF00105">
    <property type="entry name" value="zf-C4"/>
    <property type="match status" value="1"/>
</dbReference>
<dbReference type="PROSITE" id="PS51843">
    <property type="entry name" value="NR_LBD"/>
    <property type="match status" value="1"/>
</dbReference>
<dbReference type="FunFam" id="3.30.50.10:FF:000139">
    <property type="entry name" value="Estrogen receptor beta a variant b"/>
    <property type="match status" value="1"/>
</dbReference>
<dbReference type="InterPro" id="IPR000536">
    <property type="entry name" value="Nucl_hrmn_rcpt_lig-bd"/>
</dbReference>
<dbReference type="AlphaFoldDB" id="A0AAJ7TLN9"/>
<keyword evidence="7" id="KW-0446">Lipid-binding</keyword>
<dbReference type="PRINTS" id="PR00047">
    <property type="entry name" value="STROIDFINGER"/>
</dbReference>
<dbReference type="PROSITE" id="PS00031">
    <property type="entry name" value="NUCLEAR_REC_DBD_1"/>
    <property type="match status" value="1"/>
</dbReference>
<feature type="region of interest" description="Disordered" evidence="12">
    <location>
        <begin position="766"/>
        <end position="825"/>
    </location>
</feature>
<evidence type="ECO:0000259" key="14">
    <source>
        <dbReference type="PROSITE" id="PS51843"/>
    </source>
</evidence>
<keyword evidence="5" id="KW-0862">Zinc</keyword>
<feature type="region of interest" description="Disordered" evidence="12">
    <location>
        <begin position="106"/>
        <end position="131"/>
    </location>
</feature>
<evidence type="ECO:0000256" key="12">
    <source>
        <dbReference type="SAM" id="MobiDB-lite"/>
    </source>
</evidence>
<gene>
    <name evidence="16" type="primary">LOC116947742</name>
</gene>
<evidence type="ECO:0000256" key="3">
    <source>
        <dbReference type="ARBA" id="ARBA00022723"/>
    </source>
</evidence>
<evidence type="ECO:0000256" key="1">
    <source>
        <dbReference type="ARBA" id="ARBA00005413"/>
    </source>
</evidence>
<keyword evidence="6" id="KW-0805">Transcription regulation</keyword>
<evidence type="ECO:0000256" key="9">
    <source>
        <dbReference type="ARBA" id="ARBA00023163"/>
    </source>
</evidence>
<dbReference type="CDD" id="cd07171">
    <property type="entry name" value="NR_DBD_ER"/>
    <property type="match status" value="1"/>
</dbReference>
<sequence>MSVSKESAESALEIKSQADDIVGRGLPSSCYTLAGMPYSSSYIMEIYRSWGEPHPSLFVGGVGANNSVGRSGIKSPLSSPDQPVCFTGPHGGFVNGGGGGGDGSFGSCSTSSSGPGSNNCSSGNGIASRSKSASETGAGILTGIQVLGGTPPHSLLFLAHPHNHQQQANGQRQQQQQQHAPQPMMSTPLPPLPPPSAAQWLHPGSSPHPPGQVFFREPGWHSGSPSPKPAEHVFSIHRSSSDPEAPEAGGGSCTGGRGPGGCEPVSGGSTCSSPTAAVSPRSLRETHYCAVCSDLASGYHYGVWSCEGCKAFFKRSIQGKTNYICPATNQCTIDKNRRKSCQACRLRKCHEVGMVRDACRRDRRGGGGALRGPAGAAARNPAQNPPNHKRSCSETDSATGRPSPAPAAASPEAPECKRNPSEPPAVNQMLTSLMEAEPPKVLSLQESKQPFSEASLMNVLTNLADRELVHMIAWAKKIPGFMDINLEDQVQLLESCWLEVLMVGLIWRSMTHPGKLVFAADLVLERDDGCCVEGIVDIFDLLLRTASQFIELSVTLEEFICLKAMVLLNSSLFPVLPPPSAPPPTSISQPIPMLSGMGPAALATATATAAATDTTSPSVSAQATATAITTPHPADPCSMSIADVASTLPQMSPGQAVYSLEGRRSEQGSGSSSSSSSSEKVRRILDGVTDALAWHMAQSDIPVMERPRRLVCLLLLLSHIRFIGNKGIQHLYNIKRKNVVPLYDLLLEMLDANVLSEHSACSKISQATGTQDTGSGGGGGGGSQCKAMENSRNSVKSPALQSNDEPPSAKIRMTMGSEQPFDALG</sequence>
<dbReference type="SUPFAM" id="SSF48508">
    <property type="entry name" value="Nuclear receptor ligand-binding domain"/>
    <property type="match status" value="1"/>
</dbReference>
<evidence type="ECO:0000256" key="10">
    <source>
        <dbReference type="ARBA" id="ARBA00023170"/>
    </source>
</evidence>
<feature type="compositionally biased region" description="Gly residues" evidence="12">
    <location>
        <begin position="774"/>
        <end position="783"/>
    </location>
</feature>
<feature type="domain" description="Nuclear receptor" evidence="13">
    <location>
        <begin position="286"/>
        <end position="361"/>
    </location>
</feature>
<dbReference type="RefSeq" id="XP_032819689.1">
    <property type="nucleotide sequence ID" value="XM_032963798.1"/>
</dbReference>
<dbReference type="GO" id="GO:0003700">
    <property type="term" value="F:DNA-binding transcription factor activity"/>
    <property type="evidence" value="ECO:0007669"/>
    <property type="project" value="InterPro"/>
</dbReference>
<dbReference type="InterPro" id="IPR035500">
    <property type="entry name" value="NHR-like_dom_sf"/>
</dbReference>
<dbReference type="Proteomes" id="UP001318040">
    <property type="component" value="Chromosome 31"/>
</dbReference>
<feature type="compositionally biased region" description="Low complexity" evidence="12">
    <location>
        <begin position="164"/>
        <end position="187"/>
    </location>
</feature>
<feature type="compositionally biased region" description="Low complexity" evidence="12">
    <location>
        <begin position="106"/>
        <end position="125"/>
    </location>
</feature>
<evidence type="ECO:0000256" key="4">
    <source>
        <dbReference type="ARBA" id="ARBA00022771"/>
    </source>
</evidence>
<dbReference type="PANTHER" id="PTHR48092">
    <property type="entry name" value="KNIRPS-RELATED PROTEIN-RELATED"/>
    <property type="match status" value="1"/>
</dbReference>
<evidence type="ECO:0000313" key="16">
    <source>
        <dbReference type="RefSeq" id="XP_032819689.1"/>
    </source>
</evidence>
<keyword evidence="10" id="KW-0675">Receptor</keyword>
<evidence type="ECO:0000313" key="15">
    <source>
        <dbReference type="Proteomes" id="UP001318040"/>
    </source>
</evidence>
<keyword evidence="3" id="KW-0479">Metal-binding</keyword>
<feature type="compositionally biased region" description="Low complexity" evidence="12">
    <location>
        <begin position="667"/>
        <end position="678"/>
    </location>
</feature>
<dbReference type="Pfam" id="PF00104">
    <property type="entry name" value="Hormone_recep"/>
    <property type="match status" value="1"/>
</dbReference>
<protein>
    <submittedName>
        <fullName evidence="16">Estrogen receptor-like isoform X1</fullName>
    </submittedName>
</protein>
<keyword evidence="15" id="KW-1185">Reference proteome</keyword>
<keyword evidence="4" id="KW-0863">Zinc-finger</keyword>
<dbReference type="PROSITE" id="PS51030">
    <property type="entry name" value="NUCLEAR_REC_DBD_2"/>
    <property type="match status" value="1"/>
</dbReference>
<dbReference type="SMART" id="SM00430">
    <property type="entry name" value="HOLI"/>
    <property type="match status" value="1"/>
</dbReference>
<comment type="similarity">
    <text evidence="1">Belongs to the nuclear hormone receptor family. NR3 subfamily.</text>
</comment>
<evidence type="ECO:0000256" key="8">
    <source>
        <dbReference type="ARBA" id="ARBA00023125"/>
    </source>
</evidence>
<reference evidence="16" key="1">
    <citation type="submission" date="2025-08" db="UniProtKB">
        <authorList>
            <consortium name="RefSeq"/>
        </authorList>
    </citation>
    <scope>IDENTIFICATION</scope>
    <source>
        <tissue evidence="16">Sperm</tissue>
    </source>
</reference>
<dbReference type="PRINTS" id="PR00398">
    <property type="entry name" value="STRDHORMONER"/>
</dbReference>
<dbReference type="GO" id="GO:0005496">
    <property type="term" value="F:steroid binding"/>
    <property type="evidence" value="ECO:0007669"/>
    <property type="project" value="UniProtKB-KW"/>
</dbReference>